<keyword evidence="6" id="KW-0456">Lyase</keyword>
<keyword evidence="2" id="KW-0408">Iron</keyword>
<dbReference type="PRINTS" id="PR00415">
    <property type="entry name" value="ACONITASE"/>
</dbReference>
<dbReference type="NCBIfam" id="NF005558">
    <property type="entry name" value="PRK07229.1"/>
    <property type="match status" value="1"/>
</dbReference>
<protein>
    <submittedName>
        <fullName evidence="6">Aconitate hydratase</fullName>
        <ecNumber evidence="6">4.2.1.3</ecNumber>
    </submittedName>
</protein>
<sequence length="650" mass="69193">MARNLARKLIESHLVSGRMVAGEPIELAIDQTLAQDATGTVVMLECEALGITRVKTQLSAQYVDHNLIEADFRNPDDHLFLQSACRRFGVWYSPAGNGVSHPVHMEAFGIPGKTLLGADSHTCAAGSLGMLAIGAGGLQVALAMAGEPFALTMPAIMGVRLSGVLPPWVSAKDVILEMLRRHSVKGGVGRIIEYHGPGLAGLSAMDRHVIANMGQELGATASVFPADAAVQHFLAQQGRAADFVPLTAEPDAGYDEVDAIDLSTLEPLIALPSSPDKVVPVRQVAGRPLYQAYIGSSANPGLRDFEVPARMLAGRRIAPGVSFEVNPTSRQTLENLIASGALMRLVEAGARLHQTGCNGCIGMGQAPATGRISLRTVPRNFPGRSGTEPDQVYLCSPETATASALTGEITDPRDLDIPVPRYEEPVRIIINRNLLQAPTQGGEAVELVRGPNIKPLPEFPIPGEHLEGPVLLKMGDNVSTDEILPAGVAVLPLRSNIPEISKHAFQRIDPDFYERAIANRPGVGFVIGGSNYGQGSSREHAAMAPAFLGVRCVIAKSFARIHRRNLINFGIIPLLFARDEDAAAIAPGDVLHIDAPLKQLASGQAVCLDDLSTQGRFLLRQDITAEELTSLQAGGLINRVRQKLLTGARP</sequence>
<evidence type="ECO:0000313" key="6">
    <source>
        <dbReference type="EMBL" id="MCG2577476.1"/>
    </source>
</evidence>
<dbReference type="Pfam" id="PF00330">
    <property type="entry name" value="Aconitase"/>
    <property type="match status" value="1"/>
</dbReference>
<dbReference type="InterPro" id="IPR050926">
    <property type="entry name" value="Aconitase/IPM_isomerase"/>
</dbReference>
<dbReference type="InterPro" id="IPR000573">
    <property type="entry name" value="AconitaseA/IPMdHydase_ssu_swvl"/>
</dbReference>
<evidence type="ECO:0000256" key="2">
    <source>
        <dbReference type="ARBA" id="ARBA00023004"/>
    </source>
</evidence>
<dbReference type="EC" id="4.2.1.3" evidence="6"/>
<evidence type="ECO:0000256" key="3">
    <source>
        <dbReference type="ARBA" id="ARBA00023014"/>
    </source>
</evidence>
<organism evidence="6 7">
    <name type="scientific">Dechloromonas hankyongensis</name>
    <dbReference type="NCBI Taxonomy" id="2908002"/>
    <lineage>
        <taxon>Bacteria</taxon>
        <taxon>Pseudomonadati</taxon>
        <taxon>Pseudomonadota</taxon>
        <taxon>Betaproteobacteria</taxon>
        <taxon>Rhodocyclales</taxon>
        <taxon>Azonexaceae</taxon>
        <taxon>Dechloromonas</taxon>
    </lineage>
</organism>
<dbReference type="InterPro" id="IPR015931">
    <property type="entry name" value="Acnase/IPM_dHydase_lsu_aba_1/3"/>
</dbReference>
<dbReference type="RefSeq" id="WP_275710607.1">
    <property type="nucleotide sequence ID" value="NZ_JAKLTN010000002.1"/>
</dbReference>
<name>A0ABS9K2W4_9RHOO</name>
<dbReference type="Gene3D" id="3.30.499.10">
    <property type="entry name" value="Aconitase, domain 3"/>
    <property type="match status" value="2"/>
</dbReference>
<dbReference type="Pfam" id="PF00694">
    <property type="entry name" value="Aconitase_C"/>
    <property type="match status" value="1"/>
</dbReference>
<gene>
    <name evidence="6" type="ORF">LZ012_10770</name>
</gene>
<dbReference type="EMBL" id="JAKLTN010000002">
    <property type="protein sequence ID" value="MCG2577476.1"/>
    <property type="molecule type" value="Genomic_DNA"/>
</dbReference>
<dbReference type="InterPro" id="IPR036008">
    <property type="entry name" value="Aconitase_4Fe-4S_dom"/>
</dbReference>
<evidence type="ECO:0000259" key="4">
    <source>
        <dbReference type="Pfam" id="PF00330"/>
    </source>
</evidence>
<dbReference type="InterPro" id="IPR006250">
    <property type="entry name" value="Aconitase_put"/>
</dbReference>
<evidence type="ECO:0000259" key="5">
    <source>
        <dbReference type="Pfam" id="PF00694"/>
    </source>
</evidence>
<evidence type="ECO:0000313" key="7">
    <source>
        <dbReference type="Proteomes" id="UP001165384"/>
    </source>
</evidence>
<dbReference type="GO" id="GO:0003994">
    <property type="term" value="F:aconitate hydratase activity"/>
    <property type="evidence" value="ECO:0007669"/>
    <property type="project" value="UniProtKB-EC"/>
</dbReference>
<dbReference type="PANTHER" id="PTHR43160">
    <property type="entry name" value="ACONITATE HYDRATASE B"/>
    <property type="match status" value="1"/>
</dbReference>
<proteinExistence type="predicted"/>
<keyword evidence="7" id="KW-1185">Reference proteome</keyword>
<keyword evidence="3" id="KW-0411">Iron-sulfur</keyword>
<dbReference type="NCBIfam" id="TIGR01342">
    <property type="entry name" value="acon_putative"/>
    <property type="match status" value="1"/>
</dbReference>
<feature type="domain" description="Aconitase/3-isopropylmalate dehydratase large subunit alpha/beta/alpha" evidence="4">
    <location>
        <begin position="8"/>
        <end position="407"/>
    </location>
</feature>
<dbReference type="Proteomes" id="UP001165384">
    <property type="component" value="Unassembled WGS sequence"/>
</dbReference>
<dbReference type="Gene3D" id="3.20.19.10">
    <property type="entry name" value="Aconitase, domain 4"/>
    <property type="match status" value="1"/>
</dbReference>
<feature type="domain" description="Aconitase A/isopropylmalate dehydratase small subunit swivel" evidence="5">
    <location>
        <begin position="525"/>
        <end position="578"/>
    </location>
</feature>
<dbReference type="SUPFAM" id="SSF53732">
    <property type="entry name" value="Aconitase iron-sulfur domain"/>
    <property type="match status" value="1"/>
</dbReference>
<comment type="caution">
    <text evidence="6">The sequence shown here is derived from an EMBL/GenBank/DDBJ whole genome shotgun (WGS) entry which is preliminary data.</text>
</comment>
<evidence type="ECO:0000256" key="1">
    <source>
        <dbReference type="ARBA" id="ARBA00022723"/>
    </source>
</evidence>
<dbReference type="InterPro" id="IPR001030">
    <property type="entry name" value="Acoase/IPM_deHydtase_lsu_aba"/>
</dbReference>
<dbReference type="PANTHER" id="PTHR43160:SF3">
    <property type="entry name" value="ACONITATE HYDRATASE, MITOCHONDRIAL"/>
    <property type="match status" value="1"/>
</dbReference>
<dbReference type="SUPFAM" id="SSF52016">
    <property type="entry name" value="LeuD/IlvD-like"/>
    <property type="match status" value="1"/>
</dbReference>
<dbReference type="InterPro" id="IPR015928">
    <property type="entry name" value="Aconitase/3IPM_dehydase_swvl"/>
</dbReference>
<reference evidence="6" key="1">
    <citation type="submission" date="2022-01" db="EMBL/GenBank/DDBJ databases">
        <authorList>
            <person name="Jo J.-H."/>
            <person name="Im W.-T."/>
        </authorList>
    </citation>
    <scope>NUCLEOTIDE SEQUENCE</scope>
    <source>
        <strain evidence="6">XY25</strain>
    </source>
</reference>
<keyword evidence="1" id="KW-0479">Metal-binding</keyword>
<accession>A0ABS9K2W4</accession>